<feature type="domain" description="ABC transmembrane type-1" evidence="9">
    <location>
        <begin position="343"/>
        <end position="536"/>
    </location>
</feature>
<dbReference type="SUPFAM" id="SSF161098">
    <property type="entry name" value="MetI-like"/>
    <property type="match status" value="2"/>
</dbReference>
<dbReference type="PROSITE" id="PS50928">
    <property type="entry name" value="ABC_TM1"/>
    <property type="match status" value="2"/>
</dbReference>
<feature type="transmembrane region" description="Helical" evidence="8">
    <location>
        <begin position="348"/>
        <end position="369"/>
    </location>
</feature>
<dbReference type="PANTHER" id="PTHR43357">
    <property type="entry name" value="INNER MEMBRANE ABC TRANSPORTER PERMEASE PROTEIN YDCV"/>
    <property type="match status" value="1"/>
</dbReference>
<feature type="transmembrane region" description="Helical" evidence="8">
    <location>
        <begin position="515"/>
        <end position="537"/>
    </location>
</feature>
<keyword evidence="4" id="KW-0997">Cell inner membrane</keyword>
<dbReference type="PANTHER" id="PTHR43357:SF3">
    <property type="entry name" value="FE(3+)-TRANSPORT SYSTEM PERMEASE PROTEIN FBPB 2"/>
    <property type="match status" value="1"/>
</dbReference>
<evidence type="ECO:0000256" key="7">
    <source>
        <dbReference type="ARBA" id="ARBA00023136"/>
    </source>
</evidence>
<evidence type="ECO:0000256" key="8">
    <source>
        <dbReference type="RuleBase" id="RU363032"/>
    </source>
</evidence>
<organism evidence="10">
    <name type="scientific">Methyloraptor flagellatus</name>
    <dbReference type="NCBI Taxonomy" id="3162530"/>
    <lineage>
        <taxon>Bacteria</taxon>
        <taxon>Pseudomonadati</taxon>
        <taxon>Pseudomonadota</taxon>
        <taxon>Alphaproteobacteria</taxon>
        <taxon>Hyphomicrobiales</taxon>
        <taxon>Ancalomicrobiaceae</taxon>
        <taxon>Methyloraptor</taxon>
    </lineage>
</organism>
<keyword evidence="3" id="KW-1003">Cell membrane</keyword>
<dbReference type="EMBL" id="CP158568">
    <property type="protein sequence ID" value="XBY43767.1"/>
    <property type="molecule type" value="Genomic_DNA"/>
</dbReference>
<feature type="transmembrane region" description="Helical" evidence="8">
    <location>
        <begin position="88"/>
        <end position="110"/>
    </location>
</feature>
<protein>
    <submittedName>
        <fullName evidence="10">Iron ABC transporter permease</fullName>
    </submittedName>
</protein>
<sequence length="552" mass="56349">MLAVTVALFAAVGLVPVLRLADAALRPAGVFDAAPFLAEIATRRAALALRHSLETCLLGGFGALVIGGLVALAAALTDVRAVRPIAFLYVLSMLMAPQVTALAFLTATGPSSPLLNSLGLAPAPGSANPLTGPAGIIALLALHHSPLVFILLRTGLASIPGDVIEAARISGARPTRIARTIVLPLMRPYLAAAAALAFVACVGNFGIPALLGISVNYLTLPTLIYVEISSGGPAVLADMAALSVVMAVMTLAGLAVAGLVAPGRATRIAPGAGLGRPFRLGSWRLPVEAALWLLVAIVFVLPVASLVTTALVPAYGVALTSTTLTLDNFVEVLARQKVTVRALVNSGLYAGLAAALLALAAIPAAHVLERRGGRLKAIAETLIELPYALPGIVLAVATILLFLKPLPLVGVSLYATPAIIVVAYLIRFATVALKAPAAAMAQLPTDIEEAARIAGAGYARRLWTIVAPLIAPAAVAGALAVFLTAFNELTVSALLWSAGTETLGVVMFNLEDGGYATLAAAVAVVSIGVIAVAMIGLDLCASRLPRRVVPWR</sequence>
<feature type="transmembrane region" description="Helical" evidence="8">
    <location>
        <begin position="189"/>
        <end position="219"/>
    </location>
</feature>
<keyword evidence="2 8" id="KW-0813">Transport</keyword>
<feature type="transmembrane region" description="Helical" evidence="8">
    <location>
        <begin position="408"/>
        <end position="426"/>
    </location>
</feature>
<keyword evidence="7 8" id="KW-0472">Membrane</keyword>
<dbReference type="Pfam" id="PF00528">
    <property type="entry name" value="BPD_transp_1"/>
    <property type="match status" value="2"/>
</dbReference>
<dbReference type="RefSeq" id="WP_407048869.1">
    <property type="nucleotide sequence ID" value="NZ_CP158568.1"/>
</dbReference>
<evidence type="ECO:0000256" key="4">
    <source>
        <dbReference type="ARBA" id="ARBA00022519"/>
    </source>
</evidence>
<evidence type="ECO:0000256" key="5">
    <source>
        <dbReference type="ARBA" id="ARBA00022692"/>
    </source>
</evidence>
<comment type="subcellular location">
    <subcellularLocation>
        <location evidence="1">Cell inner membrane</location>
        <topology evidence="1">Multi-pass membrane protein</topology>
    </subcellularLocation>
    <subcellularLocation>
        <location evidence="8">Cell membrane</location>
        <topology evidence="8">Multi-pass membrane protein</topology>
    </subcellularLocation>
</comment>
<dbReference type="GO" id="GO:0005886">
    <property type="term" value="C:plasma membrane"/>
    <property type="evidence" value="ECO:0007669"/>
    <property type="project" value="UniProtKB-SubCell"/>
</dbReference>
<feature type="transmembrane region" description="Helical" evidence="8">
    <location>
        <begin position="289"/>
        <end position="315"/>
    </location>
</feature>
<evidence type="ECO:0000256" key="2">
    <source>
        <dbReference type="ARBA" id="ARBA00022448"/>
    </source>
</evidence>
<feature type="transmembrane region" description="Helical" evidence="8">
    <location>
        <begin position="462"/>
        <end position="486"/>
    </location>
</feature>
<dbReference type="InterPro" id="IPR000515">
    <property type="entry name" value="MetI-like"/>
</dbReference>
<name>A0AAU7XA34_9HYPH</name>
<feature type="transmembrane region" description="Helical" evidence="8">
    <location>
        <begin position="130"/>
        <end position="152"/>
    </location>
</feature>
<dbReference type="GO" id="GO:0055085">
    <property type="term" value="P:transmembrane transport"/>
    <property type="evidence" value="ECO:0007669"/>
    <property type="project" value="InterPro"/>
</dbReference>
<evidence type="ECO:0000313" key="10">
    <source>
        <dbReference type="EMBL" id="XBY43767.1"/>
    </source>
</evidence>
<feature type="transmembrane region" description="Helical" evidence="8">
    <location>
        <begin position="381"/>
        <end position="402"/>
    </location>
</feature>
<dbReference type="InterPro" id="IPR035906">
    <property type="entry name" value="MetI-like_sf"/>
</dbReference>
<feature type="transmembrane region" description="Helical" evidence="8">
    <location>
        <begin position="239"/>
        <end position="261"/>
    </location>
</feature>
<accession>A0AAU7XA34</accession>
<evidence type="ECO:0000256" key="6">
    <source>
        <dbReference type="ARBA" id="ARBA00022989"/>
    </source>
</evidence>
<evidence type="ECO:0000259" key="9">
    <source>
        <dbReference type="PROSITE" id="PS50928"/>
    </source>
</evidence>
<feature type="transmembrane region" description="Helical" evidence="8">
    <location>
        <begin position="57"/>
        <end position="76"/>
    </location>
</feature>
<comment type="similarity">
    <text evidence="8">Belongs to the binding-protein-dependent transport system permease family.</text>
</comment>
<gene>
    <name evidence="10" type="ORF">ABS361_17060</name>
</gene>
<dbReference type="Gene3D" id="1.10.3720.10">
    <property type="entry name" value="MetI-like"/>
    <property type="match status" value="2"/>
</dbReference>
<evidence type="ECO:0000256" key="1">
    <source>
        <dbReference type="ARBA" id="ARBA00004429"/>
    </source>
</evidence>
<evidence type="ECO:0000256" key="3">
    <source>
        <dbReference type="ARBA" id="ARBA00022475"/>
    </source>
</evidence>
<dbReference type="KEGG" id="mflg:ABS361_17060"/>
<keyword evidence="5 8" id="KW-0812">Transmembrane</keyword>
<proteinExistence type="inferred from homology"/>
<keyword evidence="6 8" id="KW-1133">Transmembrane helix</keyword>
<dbReference type="AlphaFoldDB" id="A0AAU7XA34"/>
<feature type="domain" description="ABC transmembrane type-1" evidence="9">
    <location>
        <begin position="49"/>
        <end position="257"/>
    </location>
</feature>
<dbReference type="CDD" id="cd06261">
    <property type="entry name" value="TM_PBP2"/>
    <property type="match status" value="2"/>
</dbReference>
<reference evidence="10" key="1">
    <citation type="submission" date="2024-06" db="EMBL/GenBank/DDBJ databases">
        <title>Methylostella associata gen. nov., sp. nov., a novel Ancalomicrobiaceae-affiliated facultatively methylotrophic bacteria that feed on methanotrophs of the genus Methylococcus.</title>
        <authorList>
            <person name="Saltykova V."/>
            <person name="Danilova O.V."/>
            <person name="Oshkin I.Y."/>
            <person name="Belova S.E."/>
            <person name="Pimenov N.V."/>
            <person name="Dedysh S.N."/>
        </authorList>
    </citation>
    <scope>NUCLEOTIDE SEQUENCE</scope>
    <source>
        <strain evidence="10">S20</strain>
    </source>
</reference>